<keyword evidence="2" id="KW-0472">Membrane</keyword>
<dbReference type="InterPro" id="IPR029058">
    <property type="entry name" value="AB_hydrolase_fold"/>
</dbReference>
<evidence type="ECO:0000256" key="2">
    <source>
        <dbReference type="SAM" id="Phobius"/>
    </source>
</evidence>
<dbReference type="STRING" id="927083.DB32_003365"/>
<keyword evidence="2" id="KW-0812">Transmembrane</keyword>
<dbReference type="Gene3D" id="3.40.50.1820">
    <property type="entry name" value="alpha/beta hydrolase"/>
    <property type="match status" value="1"/>
</dbReference>
<keyword evidence="5" id="KW-1185">Reference proteome</keyword>
<feature type="transmembrane region" description="Helical" evidence="2">
    <location>
        <begin position="17"/>
        <end position="36"/>
    </location>
</feature>
<reference evidence="4 5" key="1">
    <citation type="submission" date="2015-03" db="EMBL/GenBank/DDBJ databases">
        <title>Genome assembly of Sandaracinus amylolyticus DSM 53668.</title>
        <authorList>
            <person name="Sharma G."/>
            <person name="Subramanian S."/>
        </authorList>
    </citation>
    <scope>NUCLEOTIDE SEQUENCE [LARGE SCALE GENOMIC DNA]</scope>
    <source>
        <strain evidence="4 5">DSM 53668</strain>
    </source>
</reference>
<dbReference type="Pfam" id="PF12146">
    <property type="entry name" value="Hydrolase_4"/>
    <property type="match status" value="1"/>
</dbReference>
<dbReference type="GO" id="GO:0052689">
    <property type="term" value="F:carboxylic ester hydrolase activity"/>
    <property type="evidence" value="ECO:0007669"/>
    <property type="project" value="UniProtKB-ARBA"/>
</dbReference>
<organism evidence="4 5">
    <name type="scientific">Sandaracinus amylolyticus</name>
    <dbReference type="NCBI Taxonomy" id="927083"/>
    <lineage>
        <taxon>Bacteria</taxon>
        <taxon>Pseudomonadati</taxon>
        <taxon>Myxococcota</taxon>
        <taxon>Polyangia</taxon>
        <taxon>Polyangiales</taxon>
        <taxon>Sandaracinaceae</taxon>
        <taxon>Sandaracinus</taxon>
    </lineage>
</organism>
<feature type="transmembrane region" description="Helical" evidence="2">
    <location>
        <begin position="71"/>
        <end position="95"/>
    </location>
</feature>
<feature type="transmembrane region" description="Helical" evidence="2">
    <location>
        <begin position="48"/>
        <end position="65"/>
    </location>
</feature>
<evidence type="ECO:0000256" key="1">
    <source>
        <dbReference type="ARBA" id="ARBA00022801"/>
    </source>
</evidence>
<dbReference type="Proteomes" id="UP000034883">
    <property type="component" value="Chromosome"/>
</dbReference>
<sequence length="413" mass="43926">MNGTLAGAPGPRGSIDLRYVLVVGGAALGMLAVAAWRVSAMPMLRRRMRVGAIVAGLLPVLLALSSPRDPLWVSLLTLEVVLGAPLLAAGAAIRFAAPGPDRRVRAAIAIIALLALLGPWFTLTWGLASVQLGIAPVRLAHLSPLRHANEEEVEIRSPDGTLLRGTYSPGRRGAGGVVVLHGISDGRTRMAGWSAALQERGYHALRIDWRAHGRSEGAVTTFADRERYDLEAAFDWLASRDGVDRTKMSVLATSMGAGIALSSTARLAPRGLRSVVAFAPPSDYGEIVGRRLAPLGPFGSVARGIVGVVARGLGHTSPLELSPARTLEEAPPVPVLLFHGDADRTIPVSQSQALAEHVPTVELHVLPGVGHDEIPAVVLDDDALRRRVLRFLRRPRILRDRTPEPPDDGEDAE</sequence>
<keyword evidence="1 4" id="KW-0378">Hydrolase</keyword>
<proteinExistence type="predicted"/>
<evidence type="ECO:0000259" key="3">
    <source>
        <dbReference type="Pfam" id="PF12146"/>
    </source>
</evidence>
<dbReference type="EMBL" id="CP011125">
    <property type="protein sequence ID" value="AKF06216.1"/>
    <property type="molecule type" value="Genomic_DNA"/>
</dbReference>
<accession>A0A0F6YIK4</accession>
<dbReference type="InterPro" id="IPR050261">
    <property type="entry name" value="FrsA_esterase"/>
</dbReference>
<dbReference type="PANTHER" id="PTHR22946">
    <property type="entry name" value="DIENELACTONE HYDROLASE DOMAIN-CONTAINING PROTEIN-RELATED"/>
    <property type="match status" value="1"/>
</dbReference>
<feature type="transmembrane region" description="Helical" evidence="2">
    <location>
        <begin position="107"/>
        <end position="128"/>
    </location>
</feature>
<protein>
    <submittedName>
        <fullName evidence="4">Alpha/beta hydrolase</fullName>
    </submittedName>
</protein>
<dbReference type="PANTHER" id="PTHR22946:SF9">
    <property type="entry name" value="POLYKETIDE TRANSFERASE AF380"/>
    <property type="match status" value="1"/>
</dbReference>
<keyword evidence="2" id="KW-1133">Transmembrane helix</keyword>
<name>A0A0F6YIK4_9BACT</name>
<dbReference type="KEGG" id="samy:DB32_003365"/>
<feature type="domain" description="Serine aminopeptidase S33" evidence="3">
    <location>
        <begin position="176"/>
        <end position="288"/>
    </location>
</feature>
<evidence type="ECO:0000313" key="4">
    <source>
        <dbReference type="EMBL" id="AKF06216.1"/>
    </source>
</evidence>
<gene>
    <name evidence="4" type="ORF">DB32_003365</name>
</gene>
<dbReference type="InterPro" id="IPR022742">
    <property type="entry name" value="Hydrolase_4"/>
</dbReference>
<dbReference type="SUPFAM" id="SSF53474">
    <property type="entry name" value="alpha/beta-Hydrolases"/>
    <property type="match status" value="1"/>
</dbReference>
<dbReference type="AlphaFoldDB" id="A0A0F6YIK4"/>
<evidence type="ECO:0000313" key="5">
    <source>
        <dbReference type="Proteomes" id="UP000034883"/>
    </source>
</evidence>